<evidence type="ECO:0000313" key="2">
    <source>
        <dbReference type="EMBL" id="KAG2220000.1"/>
    </source>
</evidence>
<evidence type="ECO:0000313" key="3">
    <source>
        <dbReference type="Proteomes" id="UP000646827"/>
    </source>
</evidence>
<comment type="caution">
    <text evidence="2">The sequence shown here is derived from an EMBL/GenBank/DDBJ whole genome shotgun (WGS) entry which is preliminary data.</text>
</comment>
<evidence type="ECO:0000256" key="1">
    <source>
        <dbReference type="SAM" id="MobiDB-lite"/>
    </source>
</evidence>
<keyword evidence="3" id="KW-1185">Reference proteome</keyword>
<accession>A0A8H7RZZ1</accession>
<proteinExistence type="predicted"/>
<dbReference type="EMBL" id="JAEPRB010000156">
    <property type="protein sequence ID" value="KAG2220000.1"/>
    <property type="molecule type" value="Genomic_DNA"/>
</dbReference>
<protein>
    <submittedName>
        <fullName evidence="2">Uncharacterized protein</fullName>
    </submittedName>
</protein>
<organism evidence="2 3">
    <name type="scientific">Circinella minor</name>
    <dbReference type="NCBI Taxonomy" id="1195481"/>
    <lineage>
        <taxon>Eukaryota</taxon>
        <taxon>Fungi</taxon>
        <taxon>Fungi incertae sedis</taxon>
        <taxon>Mucoromycota</taxon>
        <taxon>Mucoromycotina</taxon>
        <taxon>Mucoromycetes</taxon>
        <taxon>Mucorales</taxon>
        <taxon>Lichtheimiaceae</taxon>
        <taxon>Circinella</taxon>
    </lineage>
</organism>
<gene>
    <name evidence="2" type="ORF">INT45_001899</name>
</gene>
<dbReference type="AlphaFoldDB" id="A0A8H7RZZ1"/>
<dbReference type="Proteomes" id="UP000646827">
    <property type="component" value="Unassembled WGS sequence"/>
</dbReference>
<dbReference type="OrthoDB" id="2287775at2759"/>
<reference evidence="2 3" key="1">
    <citation type="submission" date="2020-12" db="EMBL/GenBank/DDBJ databases">
        <title>Metabolic potential, ecology and presence of endohyphal bacteria is reflected in genomic diversity of Mucoromycotina.</title>
        <authorList>
            <person name="Muszewska A."/>
            <person name="Okrasinska A."/>
            <person name="Steczkiewicz K."/>
            <person name="Drgas O."/>
            <person name="Orlowska M."/>
            <person name="Perlinska-Lenart U."/>
            <person name="Aleksandrzak-Piekarczyk T."/>
            <person name="Szatraj K."/>
            <person name="Zielenkiewicz U."/>
            <person name="Pilsyk S."/>
            <person name="Malc E."/>
            <person name="Mieczkowski P."/>
            <person name="Kruszewska J.S."/>
            <person name="Biernat P."/>
            <person name="Pawlowska J."/>
        </authorList>
    </citation>
    <scope>NUCLEOTIDE SEQUENCE [LARGE SCALE GENOMIC DNA]</scope>
    <source>
        <strain evidence="2 3">CBS 142.35</strain>
    </source>
</reference>
<feature type="compositionally biased region" description="Low complexity" evidence="1">
    <location>
        <begin position="7"/>
        <end position="18"/>
    </location>
</feature>
<sequence length="199" mass="22736">MEINGESGSSSLSSSASKRSSDIPLSTGVKDFVNDIYTTKLKHPKWQLPTGKIVEDTMHEFVKQCIYEHSSHSVILDVMDSCWRTYFTPDEMKEIRNYHKPQLKPLPVELKEYLDKFRDKHDIEKLIDTHMHNRFHPSQVDLHWAEKAIGDILDLYYYNYDIDDDNFGVGEAGLSGGTVSTKYGEQPKVVPSCGRAIPP</sequence>
<feature type="region of interest" description="Disordered" evidence="1">
    <location>
        <begin position="1"/>
        <end position="23"/>
    </location>
</feature>
<name>A0A8H7RZZ1_9FUNG</name>